<dbReference type="InterPro" id="IPR010031">
    <property type="entry name" value="FAD_lactone_oxidase-like"/>
</dbReference>
<evidence type="ECO:0000313" key="1">
    <source>
        <dbReference type="EMBL" id="SEK43139.1"/>
    </source>
</evidence>
<sequence>MALPKGIELLPITSWENRHQNFTQKLTKDASFKIRNDHSLSKSSEKYKATTKNIQWLIGHAIKNKIRLRAMGSGWSFSKVAVSEGGIIDTKSLRLSFSISKSYVTNDYLKKGGLSENLFFTQCGMSILQLNTKLEKEKRPSRSIKASGASNGQTIAGALSTGTHGAAFNVGALQDFVVGLHIIVGKDRHIWLERESTPIMSNKFVDWLGAERIKDDIMFNSAIVSFGSFGFIHGVLIETEPKFLLEEHRIDKIAYNDVLKHTMTTQDFSTIKDLLPFPQVSLDRELYHFEVLINPYDFKPNDTNKGVFIKVAYKKKYRNDYVRRKRDSNGLTYGDDLLGLIQTMMDSLGSLSVKLVPSLVNLLFPLAYKETPALEGTIGETYNNTKFRGKVASAALGIDIKDSVQVVKEIMDIINNGNPFPGGISLRYVKGTKALLGFTKFKKTCVLELDGVDSKVTRDFYDKIWNRLESKNISYTLHWGKINFNLNFNRIQKMYGSATVQHWIDSRNELLNEKTREVFTNKFVEQCGLNKKSGVIV</sequence>
<dbReference type="GO" id="GO:0016899">
    <property type="term" value="F:oxidoreductase activity, acting on the CH-OH group of donors, oxygen as acceptor"/>
    <property type="evidence" value="ECO:0007669"/>
    <property type="project" value="InterPro"/>
</dbReference>
<dbReference type="PANTHER" id="PTHR43762">
    <property type="entry name" value="L-GULONOLACTONE OXIDASE"/>
    <property type="match status" value="1"/>
</dbReference>
<keyword evidence="2" id="KW-1185">Reference proteome</keyword>
<dbReference type="OrthoDB" id="9800184at2"/>
<proteinExistence type="predicted"/>
<dbReference type="InterPro" id="IPR016169">
    <property type="entry name" value="FAD-bd_PCMH_sub2"/>
</dbReference>
<dbReference type="RefSeq" id="WP_091405112.1">
    <property type="nucleotide sequence ID" value="NZ_FOAB01000001.1"/>
</dbReference>
<dbReference type="Gene3D" id="3.30.465.10">
    <property type="match status" value="1"/>
</dbReference>
<dbReference type="SUPFAM" id="SSF56176">
    <property type="entry name" value="FAD-binding/transporter-associated domain-like"/>
    <property type="match status" value="1"/>
</dbReference>
<dbReference type="PANTHER" id="PTHR43762:SF1">
    <property type="entry name" value="D-ARABINONO-1,4-LACTONE OXIDASE"/>
    <property type="match status" value="1"/>
</dbReference>
<evidence type="ECO:0000313" key="2">
    <source>
        <dbReference type="Proteomes" id="UP000198521"/>
    </source>
</evidence>
<dbReference type="EMBL" id="FOAB01000001">
    <property type="protein sequence ID" value="SEK43139.1"/>
    <property type="molecule type" value="Genomic_DNA"/>
</dbReference>
<gene>
    <name evidence="1" type="ORF">SAMN04487910_0512</name>
</gene>
<reference evidence="1 2" key="1">
    <citation type="submission" date="2016-10" db="EMBL/GenBank/DDBJ databases">
        <authorList>
            <person name="de Groot N.N."/>
        </authorList>
    </citation>
    <scope>NUCLEOTIDE SEQUENCE [LARGE SCALE GENOMIC DNA]</scope>
    <source>
        <strain evidence="1 2">DSM 25232</strain>
    </source>
</reference>
<dbReference type="GO" id="GO:0050660">
    <property type="term" value="F:flavin adenine dinucleotide binding"/>
    <property type="evidence" value="ECO:0007669"/>
    <property type="project" value="InterPro"/>
</dbReference>
<name>A0A1H7GYP0_AQUAM</name>
<dbReference type="AlphaFoldDB" id="A0A1H7GYP0"/>
<protein>
    <submittedName>
        <fullName evidence="1">FAD binding domain-containing protein</fullName>
    </submittedName>
</protein>
<dbReference type="InterPro" id="IPR036318">
    <property type="entry name" value="FAD-bd_PCMH-like_sf"/>
</dbReference>
<dbReference type="STRING" id="1038014.SAMN04487910_0512"/>
<accession>A0A1H7GYP0</accession>
<dbReference type="Proteomes" id="UP000198521">
    <property type="component" value="Unassembled WGS sequence"/>
</dbReference>
<organism evidence="1 2">
    <name type="scientific">Aquimarina amphilecti</name>
    <dbReference type="NCBI Taxonomy" id="1038014"/>
    <lineage>
        <taxon>Bacteria</taxon>
        <taxon>Pseudomonadati</taxon>
        <taxon>Bacteroidota</taxon>
        <taxon>Flavobacteriia</taxon>
        <taxon>Flavobacteriales</taxon>
        <taxon>Flavobacteriaceae</taxon>
        <taxon>Aquimarina</taxon>
    </lineage>
</organism>